<dbReference type="Gene3D" id="2.30.180.10">
    <property type="entry name" value="FAS1 domain"/>
    <property type="match status" value="2"/>
</dbReference>
<protein>
    <submittedName>
        <fullName evidence="3">FAS1 domain-containing protein</fullName>
    </submittedName>
</protein>
<dbReference type="PANTHER" id="PTHR10900:SF77">
    <property type="entry name" value="FI19380P1"/>
    <property type="match status" value="1"/>
</dbReference>
<dbReference type="SUPFAM" id="SSF82153">
    <property type="entry name" value="FAS1 domain"/>
    <property type="match status" value="2"/>
</dbReference>
<keyword evidence="2" id="KW-1185">Reference proteome</keyword>
<dbReference type="InterPro" id="IPR000782">
    <property type="entry name" value="FAS1_domain"/>
</dbReference>
<feature type="domain" description="FAS1" evidence="1">
    <location>
        <begin position="169"/>
        <end position="305"/>
    </location>
</feature>
<dbReference type="Proteomes" id="UP000036681">
    <property type="component" value="Unplaced"/>
</dbReference>
<dbReference type="PANTHER" id="PTHR10900">
    <property type="entry name" value="PERIOSTIN-RELATED"/>
    <property type="match status" value="1"/>
</dbReference>
<proteinExistence type="predicted"/>
<reference evidence="3" key="1">
    <citation type="submission" date="2017-02" db="UniProtKB">
        <authorList>
            <consortium name="WormBaseParasite"/>
        </authorList>
    </citation>
    <scope>IDENTIFICATION</scope>
</reference>
<dbReference type="WBParaSite" id="ALUE_0001982101-mRNA-1">
    <property type="protein sequence ID" value="ALUE_0001982101-mRNA-1"/>
    <property type="gene ID" value="ALUE_0001982101"/>
</dbReference>
<accession>A0A0M3IM43</accession>
<name>A0A0M3IM43_ASCLU</name>
<feature type="domain" description="FAS1" evidence="1">
    <location>
        <begin position="1"/>
        <end position="52"/>
    </location>
</feature>
<evidence type="ECO:0000259" key="1">
    <source>
        <dbReference type="PROSITE" id="PS50213"/>
    </source>
</evidence>
<dbReference type="PROSITE" id="PS50213">
    <property type="entry name" value="FAS1"/>
    <property type="match status" value="3"/>
</dbReference>
<dbReference type="AlphaFoldDB" id="A0A0M3IM43"/>
<feature type="domain" description="FAS1" evidence="1">
    <location>
        <begin position="44"/>
        <end position="165"/>
    </location>
</feature>
<dbReference type="InterPro" id="IPR036378">
    <property type="entry name" value="FAS1_dom_sf"/>
</dbReference>
<sequence>MQHSLEAISGKKHQISKEVINGTLFIRVDNARVMETDLIATNGIIHIVDDVILSEKFADWRDHLAVYEESFMKLVDEVFSNDEEPMAIFIPPKESFKNLSDEKSFILNHVIPRAEMITADSITSAYGSKIASSFEENKTSFGCIRPLKPSQRLCNTIVYFITQPLPVVTQNILEVLSTHEDLSVFLSLLHNSSLNELIDLESDGPYTLLIPSDDALSKNQIKALRRNKTMAEKFVRRHIFKGFICSSELYTVNDRFNNPKLLENLQREFYASRSKSGYIIVGDSKLEEKDTLATNGIIHILESPLKVTASPGRTPLHSSLSDIFDL</sequence>
<dbReference type="InterPro" id="IPR050904">
    <property type="entry name" value="Adhesion/Biosynth-related"/>
</dbReference>
<dbReference type="SMART" id="SM00554">
    <property type="entry name" value="FAS1"/>
    <property type="match status" value="2"/>
</dbReference>
<evidence type="ECO:0000313" key="3">
    <source>
        <dbReference type="WBParaSite" id="ALUE_0001982101-mRNA-1"/>
    </source>
</evidence>
<organism evidence="2 3">
    <name type="scientific">Ascaris lumbricoides</name>
    <name type="common">Giant roundworm</name>
    <dbReference type="NCBI Taxonomy" id="6252"/>
    <lineage>
        <taxon>Eukaryota</taxon>
        <taxon>Metazoa</taxon>
        <taxon>Ecdysozoa</taxon>
        <taxon>Nematoda</taxon>
        <taxon>Chromadorea</taxon>
        <taxon>Rhabditida</taxon>
        <taxon>Spirurina</taxon>
        <taxon>Ascaridomorpha</taxon>
        <taxon>Ascaridoidea</taxon>
        <taxon>Ascarididae</taxon>
        <taxon>Ascaris</taxon>
    </lineage>
</organism>
<dbReference type="Pfam" id="PF02469">
    <property type="entry name" value="Fasciclin"/>
    <property type="match status" value="2"/>
</dbReference>
<evidence type="ECO:0000313" key="2">
    <source>
        <dbReference type="Proteomes" id="UP000036681"/>
    </source>
</evidence>